<comment type="caution">
    <text evidence="2">The sequence shown here is derived from an EMBL/GenBank/DDBJ whole genome shotgun (WGS) entry which is preliminary data.</text>
</comment>
<dbReference type="OrthoDB" id="9991186at2759"/>
<evidence type="ECO:0000313" key="4">
    <source>
        <dbReference type="EMBL" id="CAF4089740.1"/>
    </source>
</evidence>
<proteinExistence type="predicted"/>
<dbReference type="EMBL" id="CAJOAX010011056">
    <property type="protein sequence ID" value="CAF4086360.1"/>
    <property type="molecule type" value="Genomic_DNA"/>
</dbReference>
<evidence type="ECO:0000313" key="5">
    <source>
        <dbReference type="Proteomes" id="UP000663882"/>
    </source>
</evidence>
<dbReference type="EMBL" id="CAJNOO010004947">
    <property type="protein sequence ID" value="CAF1398879.1"/>
    <property type="molecule type" value="Genomic_DNA"/>
</dbReference>
<organism evidence="2 5">
    <name type="scientific">Rotaria sordida</name>
    <dbReference type="NCBI Taxonomy" id="392033"/>
    <lineage>
        <taxon>Eukaryota</taxon>
        <taxon>Metazoa</taxon>
        <taxon>Spiralia</taxon>
        <taxon>Gnathifera</taxon>
        <taxon>Rotifera</taxon>
        <taxon>Eurotatoria</taxon>
        <taxon>Bdelloidea</taxon>
        <taxon>Philodinida</taxon>
        <taxon>Philodinidae</taxon>
        <taxon>Rotaria</taxon>
    </lineage>
</organism>
<name>A0A815KVJ8_9BILA</name>
<dbReference type="Proteomes" id="UP000663889">
    <property type="component" value="Unassembled WGS sequence"/>
</dbReference>
<evidence type="ECO:0000313" key="2">
    <source>
        <dbReference type="EMBL" id="CAF1398879.1"/>
    </source>
</evidence>
<dbReference type="Proteomes" id="UP000663882">
    <property type="component" value="Unassembled WGS sequence"/>
</dbReference>
<evidence type="ECO:0000313" key="3">
    <source>
        <dbReference type="EMBL" id="CAF4086360.1"/>
    </source>
</evidence>
<dbReference type="Proteomes" id="UP000663823">
    <property type="component" value="Unassembled WGS sequence"/>
</dbReference>
<sequence>MEIKQIFNNIQTNLSYSYPFYLSINHLYYIIHTNIYPKIHFDLSFKLFESDTYLNYNPINCDTTIKFSKVNSLNLDINLMLSFTILPKNIKYLQIQGQQNNLKLDKYLKQCSNQLVSLKIFGLPNHLSHMPKLRQLTIQKVMFNLNMISKLSFLCPYLELLNIEIDCIQQFGQILDQLRYKSNLIELKFIRAFRIIQKDSNQTWTFWLYETEQLINNNNIIYETKSLYLFIWL</sequence>
<reference evidence="2" key="1">
    <citation type="submission" date="2021-02" db="EMBL/GenBank/DDBJ databases">
        <authorList>
            <person name="Nowell W R."/>
        </authorList>
    </citation>
    <scope>NUCLEOTIDE SEQUENCE</scope>
</reference>
<accession>A0A815KVJ8</accession>
<evidence type="ECO:0000313" key="1">
    <source>
        <dbReference type="EMBL" id="CAF1321304.1"/>
    </source>
</evidence>
<gene>
    <name evidence="4" type="ORF">FNK824_LOCUS30826</name>
    <name evidence="3" type="ORF">OTI717_LOCUS33458</name>
    <name evidence="2" type="ORF">RFH988_LOCUS34738</name>
    <name evidence="1" type="ORF">SEV965_LOCUS27325</name>
</gene>
<dbReference type="EMBL" id="CAJNOU010002434">
    <property type="protein sequence ID" value="CAF1321304.1"/>
    <property type="molecule type" value="Genomic_DNA"/>
</dbReference>
<dbReference type="EMBL" id="CAJOBE010009650">
    <property type="protein sequence ID" value="CAF4089740.1"/>
    <property type="molecule type" value="Genomic_DNA"/>
</dbReference>
<dbReference type="Proteomes" id="UP000663874">
    <property type="component" value="Unassembled WGS sequence"/>
</dbReference>
<dbReference type="AlphaFoldDB" id="A0A815KVJ8"/>
<protein>
    <submittedName>
        <fullName evidence="2">Uncharacterized protein</fullName>
    </submittedName>
</protein>